<dbReference type="GO" id="GO:0005975">
    <property type="term" value="P:carbohydrate metabolic process"/>
    <property type="evidence" value="ECO:0007669"/>
    <property type="project" value="InterPro"/>
</dbReference>
<dbReference type="Pfam" id="PF00722">
    <property type="entry name" value="Glyco_hydro_16"/>
    <property type="match status" value="1"/>
</dbReference>
<dbReference type="HOGENOM" id="CLU_1451427_0_0_2"/>
<evidence type="ECO:0000313" key="3">
    <source>
        <dbReference type="Proteomes" id="UP000033097"/>
    </source>
</evidence>
<dbReference type="PATRIC" id="fig|213585.10.peg.2074"/>
<dbReference type="STRING" id="213585.MSMAS_1640"/>
<dbReference type="AlphaFoldDB" id="A0A0E3LU86"/>
<dbReference type="SUPFAM" id="SSF49899">
    <property type="entry name" value="Concanavalin A-like lectins/glucanases"/>
    <property type="match status" value="1"/>
</dbReference>
<accession>A0A0E3LU86</accession>
<dbReference type="InterPro" id="IPR013320">
    <property type="entry name" value="ConA-like_dom_sf"/>
</dbReference>
<dbReference type="GO" id="GO:0004553">
    <property type="term" value="F:hydrolase activity, hydrolyzing O-glycosyl compounds"/>
    <property type="evidence" value="ECO:0007669"/>
    <property type="project" value="InterPro"/>
</dbReference>
<dbReference type="KEGG" id="mmj:MSMAS_1640"/>
<reference evidence="2 3" key="1">
    <citation type="submission" date="2014-07" db="EMBL/GenBank/DDBJ databases">
        <title>Methanogenic archaea and the global carbon cycle.</title>
        <authorList>
            <person name="Henriksen J.R."/>
            <person name="Luke J."/>
            <person name="Reinhart S."/>
            <person name="Benedict M.N."/>
            <person name="Youngblut N.D."/>
            <person name="Metcalf M.E."/>
            <person name="Whitaker R.J."/>
            <person name="Metcalf W.W."/>
        </authorList>
    </citation>
    <scope>NUCLEOTIDE SEQUENCE [LARGE SCALE GENOMIC DNA]</scope>
    <source>
        <strain evidence="2 3">S-6</strain>
    </source>
</reference>
<evidence type="ECO:0000313" key="2">
    <source>
        <dbReference type="EMBL" id="AKB64836.1"/>
    </source>
</evidence>
<dbReference type="EMBL" id="CP009512">
    <property type="protein sequence ID" value="AKB64836.1"/>
    <property type="molecule type" value="Genomic_DNA"/>
</dbReference>
<evidence type="ECO:0000259" key="1">
    <source>
        <dbReference type="Pfam" id="PF00722"/>
    </source>
</evidence>
<gene>
    <name evidence="2" type="ORF">MSMAS_1640</name>
</gene>
<dbReference type="Gene3D" id="2.60.120.200">
    <property type="match status" value="1"/>
</dbReference>
<name>A0A0E3LU86_METMZ</name>
<dbReference type="InterPro" id="IPR000757">
    <property type="entry name" value="Beta-glucanase-like"/>
</dbReference>
<sequence>MWSETTVSTKNKYLYGTFTWSLDSPVYTFDKNSVVGLFTYADNDHELDIEISRWQEDINSQLWYTVQPGLIKGNKYSYSIPSSTNGTNTKYRIKWKPNYVRFTAWKADGKVIASQTYTNISRIPAVPQYAVMNLWLLDSPSDGQNIELIISDFTYTNTTLDIQIARNKRNSGLAFLYSPYLLSNGTWIE</sequence>
<protein>
    <recommendedName>
        <fullName evidence="1">GH16 domain-containing protein</fullName>
    </recommendedName>
</protein>
<organism evidence="2 3">
    <name type="scientific">Methanosarcina mazei S-6</name>
    <dbReference type="NCBI Taxonomy" id="213585"/>
    <lineage>
        <taxon>Archaea</taxon>
        <taxon>Methanobacteriati</taxon>
        <taxon>Methanobacteriota</taxon>
        <taxon>Stenosarchaea group</taxon>
        <taxon>Methanomicrobia</taxon>
        <taxon>Methanosarcinales</taxon>
        <taxon>Methanosarcinaceae</taxon>
        <taxon>Methanosarcina</taxon>
    </lineage>
</organism>
<proteinExistence type="predicted"/>
<feature type="domain" description="GH16" evidence="1">
    <location>
        <begin position="5"/>
        <end position="139"/>
    </location>
</feature>
<dbReference type="Proteomes" id="UP000033097">
    <property type="component" value="Chromosome"/>
</dbReference>